<dbReference type="RefSeq" id="WP_005028282.1">
    <property type="nucleotide sequence ID" value="NZ_KE150238.1"/>
</dbReference>
<gene>
    <name evidence="2" type="ORF">HMPREF0179_02434</name>
</gene>
<evidence type="ECO:0000313" key="3">
    <source>
        <dbReference type="Proteomes" id="UP000006034"/>
    </source>
</evidence>
<organism evidence="2 3">
    <name type="scientific">Bilophila wadsworthia (strain 3_1_6)</name>
    <dbReference type="NCBI Taxonomy" id="563192"/>
    <lineage>
        <taxon>Bacteria</taxon>
        <taxon>Pseudomonadati</taxon>
        <taxon>Thermodesulfobacteriota</taxon>
        <taxon>Desulfovibrionia</taxon>
        <taxon>Desulfovibrionales</taxon>
        <taxon>Desulfovibrionaceae</taxon>
        <taxon>Bilophila</taxon>
    </lineage>
</organism>
<dbReference type="EMBL" id="ADCP02000001">
    <property type="protein sequence ID" value="EFV43742.1"/>
    <property type="molecule type" value="Genomic_DNA"/>
</dbReference>
<dbReference type="HOGENOM" id="CLU_098807_3_1_7"/>
<protein>
    <submittedName>
        <fullName evidence="2">Periplasmic divalent cation tolerance protein</fullName>
    </submittedName>
</protein>
<name>E5Y8B6_BILW3</name>
<reference evidence="2 3" key="2">
    <citation type="submission" date="2013-04" db="EMBL/GenBank/DDBJ databases">
        <title>The Genome Sequence of Bilophila wadsworthia 3_1_6.</title>
        <authorList>
            <consortium name="The Broad Institute Genomics Platform"/>
            <person name="Earl A."/>
            <person name="Ward D."/>
            <person name="Feldgarden M."/>
            <person name="Gevers D."/>
            <person name="Sibley C."/>
            <person name="Strauss J."/>
            <person name="Allen-Vercoe E."/>
            <person name="Walker B."/>
            <person name="Young S."/>
            <person name="Zeng Q."/>
            <person name="Gargeya S."/>
            <person name="Fitzgerald M."/>
            <person name="Haas B."/>
            <person name="Abouelleil A."/>
            <person name="Allen A.W."/>
            <person name="Alvarado L."/>
            <person name="Arachchi H.M."/>
            <person name="Berlin A.M."/>
            <person name="Chapman S.B."/>
            <person name="Gainer-Dewar J."/>
            <person name="Goldberg J."/>
            <person name="Griggs A."/>
            <person name="Gujja S."/>
            <person name="Hansen M."/>
            <person name="Howarth C."/>
            <person name="Imamovic A."/>
            <person name="Ireland A."/>
            <person name="Larimer J."/>
            <person name="McCowan C."/>
            <person name="Murphy C."/>
            <person name="Pearson M."/>
            <person name="Poon T.W."/>
            <person name="Priest M."/>
            <person name="Roberts A."/>
            <person name="Saif S."/>
            <person name="Shea T."/>
            <person name="Sisk P."/>
            <person name="Sykes S."/>
            <person name="Wortman J."/>
            <person name="Nusbaum C."/>
            <person name="Birren B."/>
        </authorList>
    </citation>
    <scope>NUCLEOTIDE SEQUENCE [LARGE SCALE GENOMIC DNA]</scope>
    <source>
        <strain evidence="2 3">3_1_6</strain>
    </source>
</reference>
<dbReference type="Gene3D" id="3.30.70.120">
    <property type="match status" value="1"/>
</dbReference>
<dbReference type="AlphaFoldDB" id="E5Y8B6"/>
<sequence length="106" mass="11686">MALLVYMTAASADEAERIAGDLVESRLAACVNVMAPIRSVYSWKGELCRSEEIPFIAKTDDDRFEALAARVRALHSYETPCIVALPVARGDADFLAWITESTHPEE</sequence>
<dbReference type="GO" id="GO:0010038">
    <property type="term" value="P:response to metal ion"/>
    <property type="evidence" value="ECO:0007669"/>
    <property type="project" value="InterPro"/>
</dbReference>
<comment type="caution">
    <text evidence="2">The sequence shown here is derived from an EMBL/GenBank/DDBJ whole genome shotgun (WGS) entry which is preliminary data.</text>
</comment>
<proteinExistence type="inferred from homology"/>
<dbReference type="OrthoDB" id="37622at2"/>
<evidence type="ECO:0000313" key="2">
    <source>
        <dbReference type="EMBL" id="EFV43742.1"/>
    </source>
</evidence>
<reference evidence="2 3" key="1">
    <citation type="submission" date="2010-10" db="EMBL/GenBank/DDBJ databases">
        <authorList>
            <consortium name="The Broad Institute Genome Sequencing Platform"/>
            <person name="Ward D."/>
            <person name="Earl A."/>
            <person name="Feldgarden M."/>
            <person name="Young S.K."/>
            <person name="Gargeya S."/>
            <person name="Zeng Q."/>
            <person name="Alvarado L."/>
            <person name="Berlin A."/>
            <person name="Bochicchio J."/>
            <person name="Chapman S.B."/>
            <person name="Chen Z."/>
            <person name="Freedman E."/>
            <person name="Gellesch M."/>
            <person name="Goldberg J."/>
            <person name="Griggs A."/>
            <person name="Gujja S."/>
            <person name="Heilman E."/>
            <person name="Heiman D."/>
            <person name="Howarth C."/>
            <person name="Mehta T."/>
            <person name="Neiman D."/>
            <person name="Pearson M."/>
            <person name="Roberts A."/>
            <person name="Saif S."/>
            <person name="Shea T."/>
            <person name="Shenoy N."/>
            <person name="Sisk P."/>
            <person name="Stolte C."/>
            <person name="Sykes S."/>
            <person name="White J."/>
            <person name="Yandava C."/>
            <person name="Allen-Vercoe E."/>
            <person name="Sibley C."/>
            <person name="Ambrose C.E."/>
            <person name="Strauss J."/>
            <person name="Daigneault M."/>
            <person name="Haas B."/>
            <person name="Nusbaum C."/>
            <person name="Birren B."/>
        </authorList>
    </citation>
    <scope>NUCLEOTIDE SEQUENCE [LARGE SCALE GENOMIC DNA]</scope>
    <source>
        <strain evidence="2 3">3_1_6</strain>
    </source>
</reference>
<dbReference type="PANTHER" id="PTHR23419">
    <property type="entry name" value="DIVALENT CATION TOLERANCE CUTA-RELATED"/>
    <property type="match status" value="1"/>
</dbReference>
<keyword evidence="3" id="KW-1185">Reference proteome</keyword>
<dbReference type="eggNOG" id="COG1324">
    <property type="taxonomic scope" value="Bacteria"/>
</dbReference>
<dbReference type="Pfam" id="PF03091">
    <property type="entry name" value="CutA1"/>
    <property type="match status" value="1"/>
</dbReference>
<dbReference type="SUPFAM" id="SSF54913">
    <property type="entry name" value="GlnB-like"/>
    <property type="match status" value="1"/>
</dbReference>
<dbReference type="GeneID" id="78085565"/>
<accession>E5Y8B6</accession>
<dbReference type="Proteomes" id="UP000006034">
    <property type="component" value="Unassembled WGS sequence"/>
</dbReference>
<dbReference type="InterPro" id="IPR015867">
    <property type="entry name" value="N-reg_PII/ATP_PRibTrfase_C"/>
</dbReference>
<evidence type="ECO:0000256" key="1">
    <source>
        <dbReference type="ARBA" id="ARBA00010169"/>
    </source>
</evidence>
<dbReference type="GO" id="GO:0005507">
    <property type="term" value="F:copper ion binding"/>
    <property type="evidence" value="ECO:0007669"/>
    <property type="project" value="TreeGrafter"/>
</dbReference>
<comment type="similarity">
    <text evidence="1">Belongs to the CutA family.</text>
</comment>
<dbReference type="PANTHER" id="PTHR23419:SF8">
    <property type="entry name" value="FI09726P"/>
    <property type="match status" value="1"/>
</dbReference>
<dbReference type="STRING" id="563192.HMPREF0179_02434"/>
<dbReference type="InterPro" id="IPR011322">
    <property type="entry name" value="N-reg_PII-like_a/b"/>
</dbReference>
<dbReference type="InterPro" id="IPR004323">
    <property type="entry name" value="Ion_tolerance_CutA"/>
</dbReference>